<evidence type="ECO:0000256" key="1">
    <source>
        <dbReference type="ARBA" id="ARBA00004442"/>
    </source>
</evidence>
<keyword evidence="3" id="KW-0998">Cell outer membrane</keyword>
<dbReference type="EMBL" id="JAHBND010000957">
    <property type="protein sequence ID" value="MBS7675617.1"/>
    <property type="molecule type" value="Genomic_DNA"/>
</dbReference>
<feature type="non-terminal residue" evidence="4">
    <location>
        <position position="1"/>
    </location>
</feature>
<keyword evidence="2" id="KW-0472">Membrane</keyword>
<comment type="subcellular location">
    <subcellularLocation>
        <location evidence="1">Cell outer membrane</location>
    </subcellularLocation>
</comment>
<evidence type="ECO:0000313" key="4">
    <source>
        <dbReference type="EMBL" id="MBS7675617.1"/>
    </source>
</evidence>
<comment type="caution">
    <text evidence="4">The sequence shown here is derived from an EMBL/GenBank/DDBJ whole genome shotgun (WGS) entry which is preliminary data.</text>
</comment>
<dbReference type="Proteomes" id="UP001196338">
    <property type="component" value="Unassembled WGS sequence"/>
</dbReference>
<reference evidence="4" key="2">
    <citation type="submission" date="2023-08" db="EMBL/GenBank/DDBJ databases">
        <title>Vibrio cholerae Outbreaks in Tanzania Exemplify Founder Flush: Simultaneous Increases in Population Size and Genetic Diversity.</title>
        <authorList>
            <person name="Debes A.K."/>
            <person name="Mohammed A."/>
            <person name="Maseke I."/>
            <person name="Almeida M."/>
            <person name="Li S."/>
            <person name="Matimba H."/>
            <person name="Joachim A."/>
            <person name="Mizinduko M."/>
            <person name="Nyanga S."/>
            <person name="Kelly M."/>
            <person name="Kachwamba Y."/>
            <person name="Schaffer A.M."/>
            <person name="Nyanga A.S."/>
            <person name="Mghamba J."/>
            <person name="Mosha F.S."/>
            <person name="Sack D.A."/>
            <person name="Stine O.C."/>
        </authorList>
    </citation>
    <scope>NUCLEOTIDE SEQUENCE</scope>
    <source>
        <strain evidence="4">TDS0091212</strain>
    </source>
</reference>
<organism evidence="4 5">
    <name type="scientific">Vibrio cholerae</name>
    <dbReference type="NCBI Taxonomy" id="666"/>
    <lineage>
        <taxon>Bacteria</taxon>
        <taxon>Pseudomonadati</taxon>
        <taxon>Pseudomonadota</taxon>
        <taxon>Gammaproteobacteria</taxon>
        <taxon>Vibrionales</taxon>
        <taxon>Vibrionaceae</taxon>
        <taxon>Vibrio</taxon>
    </lineage>
</organism>
<evidence type="ECO:0008006" key="6">
    <source>
        <dbReference type="Google" id="ProtNLM"/>
    </source>
</evidence>
<dbReference type="GO" id="GO:0009279">
    <property type="term" value="C:cell outer membrane"/>
    <property type="evidence" value="ECO:0007669"/>
    <property type="project" value="UniProtKB-SubCell"/>
</dbReference>
<evidence type="ECO:0000256" key="3">
    <source>
        <dbReference type="ARBA" id="ARBA00023237"/>
    </source>
</evidence>
<protein>
    <recommendedName>
        <fullName evidence="6">Porin</fullName>
    </recommendedName>
</protein>
<accession>A0AAW4KT55</accession>
<feature type="non-terminal residue" evidence="4">
    <location>
        <position position="92"/>
    </location>
</feature>
<dbReference type="RefSeq" id="WP_213421516.1">
    <property type="nucleotide sequence ID" value="NZ_JAHBND010000957.1"/>
</dbReference>
<name>A0AAW4KT55_VIBCL</name>
<dbReference type="AlphaFoldDB" id="A0AAW4KT55"/>
<dbReference type="Gene3D" id="2.40.170.20">
    <property type="entry name" value="TonB-dependent receptor, beta-barrel domain"/>
    <property type="match status" value="1"/>
</dbReference>
<proteinExistence type="predicted"/>
<gene>
    <name evidence="4" type="ORF">KIN13_19630</name>
</gene>
<sequence length="92" mass="9208">WVTRNAPVGGAAVSGAAATARRGRTGAYDSGDLSQYSATPSGLLNLSYHFNENLLGYATLSHGEKSGGVNLAVGSAPTAGADSLLIGTERAN</sequence>
<reference evidence="4" key="1">
    <citation type="submission" date="2021-05" db="EMBL/GenBank/DDBJ databases">
        <authorList>
            <person name="Stine C."/>
        </authorList>
    </citation>
    <scope>NUCLEOTIDE SEQUENCE</scope>
    <source>
        <strain evidence="4">TDS0091212</strain>
    </source>
</reference>
<dbReference type="InterPro" id="IPR036942">
    <property type="entry name" value="Beta-barrel_TonB_sf"/>
</dbReference>
<evidence type="ECO:0000313" key="5">
    <source>
        <dbReference type="Proteomes" id="UP001196338"/>
    </source>
</evidence>
<evidence type="ECO:0000256" key="2">
    <source>
        <dbReference type="ARBA" id="ARBA00023136"/>
    </source>
</evidence>